<dbReference type="Gene3D" id="2.40.50.100">
    <property type="match status" value="1"/>
</dbReference>
<gene>
    <name evidence="3" type="primary">gcdC</name>
    <name evidence="3" type="ORF">OXPF_35040</name>
</gene>
<keyword evidence="1" id="KW-0092">Biotin</keyword>
<dbReference type="PATRIC" id="fig|36849.3.peg.3711"/>
<dbReference type="AlphaFoldDB" id="A0A0N8NSR2"/>
<dbReference type="Proteomes" id="UP000050326">
    <property type="component" value="Unassembled WGS sequence"/>
</dbReference>
<dbReference type="RefSeq" id="WP_054876496.1">
    <property type="nucleotide sequence ID" value="NZ_LKET01000051.1"/>
</dbReference>
<reference evidence="3 4" key="1">
    <citation type="submission" date="2015-09" db="EMBL/GenBank/DDBJ databases">
        <title>Genome sequence of Oxobacter pfennigii DSM 3222.</title>
        <authorList>
            <person name="Poehlein A."/>
            <person name="Bengelsdorf F.R."/>
            <person name="Schiel-Bengelsdorf B."/>
            <person name="Duerre P."/>
            <person name="Daniel R."/>
        </authorList>
    </citation>
    <scope>NUCLEOTIDE SEQUENCE [LARGE SCALE GENOMIC DNA]</scope>
    <source>
        <strain evidence="3 4">DSM 3222</strain>
    </source>
</reference>
<dbReference type="PROSITE" id="PS50968">
    <property type="entry name" value="BIOTINYL_LIPOYL"/>
    <property type="match status" value="1"/>
</dbReference>
<keyword evidence="3" id="KW-0456">Lyase</keyword>
<dbReference type="OrthoDB" id="9812676at2"/>
<dbReference type="FunFam" id="2.40.50.100:FF:000003">
    <property type="entry name" value="Acetyl-CoA carboxylase biotin carboxyl carrier protein"/>
    <property type="match status" value="1"/>
</dbReference>
<evidence type="ECO:0000256" key="1">
    <source>
        <dbReference type="ARBA" id="ARBA00023267"/>
    </source>
</evidence>
<dbReference type="PROSITE" id="PS00188">
    <property type="entry name" value="BIOTIN"/>
    <property type="match status" value="1"/>
</dbReference>
<evidence type="ECO:0000313" key="3">
    <source>
        <dbReference type="EMBL" id="KPU42744.1"/>
    </source>
</evidence>
<comment type="caution">
    <text evidence="3">The sequence shown here is derived from an EMBL/GenBank/DDBJ whole genome shotgun (WGS) entry which is preliminary data.</text>
</comment>
<accession>A0A0N8NSR2</accession>
<dbReference type="PANTHER" id="PTHR45266:SF3">
    <property type="entry name" value="OXALOACETATE DECARBOXYLASE ALPHA CHAIN"/>
    <property type="match status" value="1"/>
</dbReference>
<proteinExistence type="predicted"/>
<dbReference type="CDD" id="cd06850">
    <property type="entry name" value="biotinyl_domain"/>
    <property type="match status" value="1"/>
</dbReference>
<evidence type="ECO:0000259" key="2">
    <source>
        <dbReference type="PROSITE" id="PS50968"/>
    </source>
</evidence>
<protein>
    <submittedName>
        <fullName evidence="3">Glutaconyl-CoA decarboxylase subunit gamma</fullName>
        <ecNumber evidence="3">4.1.1.70</ecNumber>
    </submittedName>
</protein>
<organism evidence="3 4">
    <name type="scientific">Oxobacter pfennigii</name>
    <dbReference type="NCBI Taxonomy" id="36849"/>
    <lineage>
        <taxon>Bacteria</taxon>
        <taxon>Bacillati</taxon>
        <taxon>Bacillota</taxon>
        <taxon>Clostridia</taxon>
        <taxon>Eubacteriales</taxon>
        <taxon>Clostridiaceae</taxon>
        <taxon>Oxobacter</taxon>
    </lineage>
</organism>
<dbReference type="EMBL" id="LKET01000051">
    <property type="protein sequence ID" value="KPU42744.1"/>
    <property type="molecule type" value="Genomic_DNA"/>
</dbReference>
<feature type="domain" description="Lipoyl-binding" evidence="2">
    <location>
        <begin position="66"/>
        <end position="141"/>
    </location>
</feature>
<evidence type="ECO:0000313" key="4">
    <source>
        <dbReference type="Proteomes" id="UP000050326"/>
    </source>
</evidence>
<name>A0A0N8NSR2_9CLOT</name>
<dbReference type="STRING" id="36849.OXPF_35040"/>
<sequence>MRKFNIKVNGKAYEVEVEEVSGSMNSIREAIHPQAALSSEIAANIIEIPKMEDKAAPAVTAAPPAQVTDKAGQSIKSPMPGTILSVNVNSGDLVSKGQVIFILEAMKMENEIMAPTAGKIAEIKVSKGSSVNAGDTLAIIQ</sequence>
<dbReference type="InterPro" id="IPR000089">
    <property type="entry name" value="Biotin_lipoyl"/>
</dbReference>
<keyword evidence="4" id="KW-1185">Reference proteome</keyword>
<dbReference type="SUPFAM" id="SSF51230">
    <property type="entry name" value="Single hybrid motif"/>
    <property type="match status" value="1"/>
</dbReference>
<dbReference type="Pfam" id="PF00364">
    <property type="entry name" value="Biotin_lipoyl"/>
    <property type="match status" value="1"/>
</dbReference>
<dbReference type="InterPro" id="IPR050709">
    <property type="entry name" value="Biotin_Carboxyl_Carrier/Decarb"/>
</dbReference>
<dbReference type="PANTHER" id="PTHR45266">
    <property type="entry name" value="OXALOACETATE DECARBOXYLASE ALPHA CHAIN"/>
    <property type="match status" value="1"/>
</dbReference>
<dbReference type="InterPro" id="IPR011053">
    <property type="entry name" value="Single_hybrid_motif"/>
</dbReference>
<dbReference type="InterPro" id="IPR001882">
    <property type="entry name" value="Biotin_BS"/>
</dbReference>
<dbReference type="GO" id="GO:0016829">
    <property type="term" value="F:lyase activity"/>
    <property type="evidence" value="ECO:0007669"/>
    <property type="project" value="UniProtKB-KW"/>
</dbReference>
<dbReference type="EC" id="4.1.1.70" evidence="3"/>